<feature type="transmembrane region" description="Helical" evidence="6">
    <location>
        <begin position="173"/>
        <end position="192"/>
    </location>
</feature>
<dbReference type="GO" id="GO:0005886">
    <property type="term" value="C:plasma membrane"/>
    <property type="evidence" value="ECO:0007669"/>
    <property type="project" value="UniProtKB-SubCell"/>
</dbReference>
<reference evidence="7 8" key="1">
    <citation type="submission" date="2014-07" db="EMBL/GenBank/DDBJ databases">
        <title>Methanogenic archaea and the global carbon cycle.</title>
        <authorList>
            <person name="Henriksen J.R."/>
            <person name="Luke J."/>
            <person name="Reinhart S."/>
            <person name="Benedict M.N."/>
            <person name="Youngblut N.D."/>
            <person name="Metcalf M.E."/>
            <person name="Whitaker R.J."/>
            <person name="Metcalf W.W."/>
        </authorList>
    </citation>
    <scope>NUCLEOTIDE SEQUENCE [LARGE SCALE GENOMIC DNA]</scope>
    <source>
        <strain evidence="7 8">Z-7289</strain>
    </source>
</reference>
<evidence type="ECO:0000256" key="2">
    <source>
        <dbReference type="ARBA" id="ARBA00022475"/>
    </source>
</evidence>
<evidence type="ECO:0000256" key="4">
    <source>
        <dbReference type="ARBA" id="ARBA00022989"/>
    </source>
</evidence>
<dbReference type="InterPro" id="IPR002797">
    <property type="entry name" value="Polysacc_synth"/>
</dbReference>
<name>A0A0E3S980_9EURY</name>
<feature type="transmembrane region" description="Helical" evidence="6">
    <location>
        <begin position="69"/>
        <end position="86"/>
    </location>
</feature>
<feature type="transmembrane region" description="Helical" evidence="6">
    <location>
        <begin position="35"/>
        <end position="57"/>
    </location>
</feature>
<feature type="transmembrane region" description="Helical" evidence="6">
    <location>
        <begin position="347"/>
        <end position="366"/>
    </location>
</feature>
<keyword evidence="4 6" id="KW-1133">Transmembrane helix</keyword>
<keyword evidence="2" id="KW-1003">Cell membrane</keyword>
<proteinExistence type="predicted"/>
<feature type="transmembrane region" description="Helical" evidence="6">
    <location>
        <begin position="378"/>
        <end position="399"/>
    </location>
</feature>
<protein>
    <submittedName>
        <fullName evidence="7">Polysaccharide biosynthesis protein</fullName>
    </submittedName>
</protein>
<organism evidence="7 8">
    <name type="scientific">Methanosarcina lacustris Z-7289</name>
    <dbReference type="NCBI Taxonomy" id="1434111"/>
    <lineage>
        <taxon>Archaea</taxon>
        <taxon>Methanobacteriati</taxon>
        <taxon>Methanobacteriota</taxon>
        <taxon>Stenosarchaea group</taxon>
        <taxon>Methanomicrobia</taxon>
        <taxon>Methanosarcinales</taxon>
        <taxon>Methanosarcinaceae</taxon>
        <taxon>Methanosarcina</taxon>
    </lineage>
</organism>
<feature type="transmembrane region" description="Helical" evidence="6">
    <location>
        <begin position="274"/>
        <end position="296"/>
    </location>
</feature>
<dbReference type="Pfam" id="PF01943">
    <property type="entry name" value="Polysacc_synt"/>
    <property type="match status" value="1"/>
</dbReference>
<evidence type="ECO:0000256" key="5">
    <source>
        <dbReference type="ARBA" id="ARBA00023136"/>
    </source>
</evidence>
<evidence type="ECO:0000313" key="8">
    <source>
        <dbReference type="Proteomes" id="UP000033072"/>
    </source>
</evidence>
<dbReference type="KEGG" id="mls:MSLAZ_2886"/>
<dbReference type="HOGENOM" id="CLU_638757_0_0_2"/>
<keyword evidence="3 6" id="KW-0812">Transmembrane</keyword>
<dbReference type="PATRIC" id="fig|1434111.4.peg.3817"/>
<feature type="transmembrane region" description="Helical" evidence="6">
    <location>
        <begin position="405"/>
        <end position="424"/>
    </location>
</feature>
<feature type="transmembrane region" description="Helical" evidence="6">
    <location>
        <begin position="204"/>
        <end position="225"/>
    </location>
</feature>
<dbReference type="InterPro" id="IPR050833">
    <property type="entry name" value="Poly_Biosynth_Transport"/>
</dbReference>
<feature type="transmembrane region" description="Helical" evidence="6">
    <location>
        <begin position="135"/>
        <end position="161"/>
    </location>
</feature>
<dbReference type="PANTHER" id="PTHR30250:SF11">
    <property type="entry name" value="O-ANTIGEN TRANSPORTER-RELATED"/>
    <property type="match status" value="1"/>
</dbReference>
<evidence type="ECO:0000256" key="1">
    <source>
        <dbReference type="ARBA" id="ARBA00004651"/>
    </source>
</evidence>
<evidence type="ECO:0000256" key="3">
    <source>
        <dbReference type="ARBA" id="ARBA00022692"/>
    </source>
</evidence>
<feature type="transmembrane region" description="Helical" evidence="6">
    <location>
        <begin position="107"/>
        <end position="129"/>
    </location>
</feature>
<evidence type="ECO:0000256" key="6">
    <source>
        <dbReference type="SAM" id="Phobius"/>
    </source>
</evidence>
<dbReference type="STRING" id="1434111.MSLAZ_2886"/>
<dbReference type="PANTHER" id="PTHR30250">
    <property type="entry name" value="PST FAMILY PREDICTED COLANIC ACID TRANSPORTER"/>
    <property type="match status" value="1"/>
</dbReference>
<dbReference type="AlphaFoldDB" id="A0A0E3S980"/>
<feature type="transmembrane region" description="Helical" evidence="6">
    <location>
        <begin position="316"/>
        <end position="335"/>
    </location>
</feature>
<evidence type="ECO:0000313" key="7">
    <source>
        <dbReference type="EMBL" id="AKB76147.1"/>
    </source>
</evidence>
<accession>A0A0E3S980</accession>
<feature type="transmembrane region" description="Helical" evidence="6">
    <location>
        <begin position="6"/>
        <end position="23"/>
    </location>
</feature>
<feature type="transmembrane region" description="Helical" evidence="6">
    <location>
        <begin position="237"/>
        <end position="254"/>
    </location>
</feature>
<comment type="subcellular location">
    <subcellularLocation>
        <location evidence="1">Cell membrane</location>
        <topology evidence="1">Multi-pass membrane protein</topology>
    </subcellularLocation>
</comment>
<keyword evidence="8" id="KW-1185">Reference proteome</keyword>
<keyword evidence="5 6" id="KW-0472">Membrane</keyword>
<dbReference type="EMBL" id="CP009515">
    <property type="protein sequence ID" value="AKB76147.1"/>
    <property type="molecule type" value="Genomic_DNA"/>
</dbReference>
<sequence length="435" mass="50485">MSLRISNYYWLVVSFIYGKVFHEKMSTEAMGFFRNLSYVGLGTFIATIFSFIFNVLSGRFLGPAEYGEFSLVQSVAMFLYIPMLMGSHASMVKYNSEKKEFHRQQKIISTTYILVFAQLFATILLYRLFEPEILRIFSISSTLLNLSIIFAILFVFYTLSTETLRSLHDMKKISILQPVFTIILLVSFLYFLNLNLRSSRSAIYSMYIAYGITSLITLPFIWRFIKLRFEREWFIKLTEYSCYAIMGGISYTLYSNTDKILINRYMQYEDVGIYLAYNYSFMTIILVFIVVFKTVFFPYASMCSNKRLLLKKINKIVKYIILMGFPITIFLGLIILKLYGEEYTYDLKLVLLFSLAGICISIDQLYEQLMNSTGVYGIKIVSFAEILITVVNIVLNILLIPKIGVEGAIIATIISYLILILIILSKIKYIYDFEI</sequence>
<dbReference type="Proteomes" id="UP000033072">
    <property type="component" value="Chromosome"/>
</dbReference>
<gene>
    <name evidence="7" type="ORF">MSLAZ_2886</name>
</gene>